<dbReference type="Proteomes" id="UP000199623">
    <property type="component" value="Unassembled WGS sequence"/>
</dbReference>
<keyword evidence="3" id="KW-1185">Reference proteome</keyword>
<feature type="transmembrane region" description="Helical" evidence="1">
    <location>
        <begin position="16"/>
        <end position="37"/>
    </location>
</feature>
<organism evidence="2 3">
    <name type="scientific">Lentzea fradiae</name>
    <dbReference type="NCBI Taxonomy" id="200378"/>
    <lineage>
        <taxon>Bacteria</taxon>
        <taxon>Bacillati</taxon>
        <taxon>Actinomycetota</taxon>
        <taxon>Actinomycetes</taxon>
        <taxon>Pseudonocardiales</taxon>
        <taxon>Pseudonocardiaceae</taxon>
        <taxon>Lentzea</taxon>
    </lineage>
</organism>
<dbReference type="STRING" id="200378.SAMN05216553_102598"/>
<evidence type="ECO:0000313" key="3">
    <source>
        <dbReference type="Proteomes" id="UP000199623"/>
    </source>
</evidence>
<keyword evidence="1" id="KW-0812">Transmembrane</keyword>
<evidence type="ECO:0000313" key="2">
    <source>
        <dbReference type="EMBL" id="SDF67277.1"/>
    </source>
</evidence>
<dbReference type="EMBL" id="FNCC01000002">
    <property type="protein sequence ID" value="SDF67277.1"/>
    <property type="molecule type" value="Genomic_DNA"/>
</dbReference>
<gene>
    <name evidence="2" type="ORF">SAMN05216553_102598</name>
</gene>
<evidence type="ECO:0000256" key="1">
    <source>
        <dbReference type="SAM" id="Phobius"/>
    </source>
</evidence>
<proteinExistence type="predicted"/>
<sequence>MTSVQDGADRVDDPRVIRMLLAATAATAAGGAALAVVAPASAGKHDHAATLCAAPWQWNGPLSLLHAGHASGYAACGGGHGRGSDISVLDDACAVPWGWDGPLEIVTVDLSRSHFACDRDPAG</sequence>
<dbReference type="AlphaFoldDB" id="A0A1G7N031"/>
<reference evidence="3" key="1">
    <citation type="submission" date="2016-10" db="EMBL/GenBank/DDBJ databases">
        <authorList>
            <person name="Varghese N."/>
            <person name="Submissions S."/>
        </authorList>
    </citation>
    <scope>NUCLEOTIDE SEQUENCE [LARGE SCALE GENOMIC DNA]</scope>
    <source>
        <strain evidence="3">CGMCC 4.3506</strain>
    </source>
</reference>
<accession>A0A1G7N031</accession>
<name>A0A1G7N031_9PSEU</name>
<keyword evidence="1" id="KW-1133">Transmembrane helix</keyword>
<protein>
    <submittedName>
        <fullName evidence="2">Uncharacterized protein</fullName>
    </submittedName>
</protein>
<keyword evidence="1" id="KW-0472">Membrane</keyword>